<dbReference type="EMBL" id="SJPH01000010">
    <property type="protein sequence ID" value="TWT40824.1"/>
    <property type="molecule type" value="Genomic_DNA"/>
</dbReference>
<proteinExistence type="predicted"/>
<dbReference type="InterPro" id="IPR029052">
    <property type="entry name" value="Metallo-depent_PP-like"/>
</dbReference>
<keyword evidence="2" id="KW-0997">Cell inner membrane</keyword>
<evidence type="ECO:0000256" key="3">
    <source>
        <dbReference type="ARBA" id="ARBA00022723"/>
    </source>
</evidence>
<dbReference type="Proteomes" id="UP000318995">
    <property type="component" value="Unassembled WGS sequence"/>
</dbReference>
<dbReference type="PANTHER" id="PTHR34990:SF2">
    <property type="entry name" value="BLL8164 PROTEIN"/>
    <property type="match status" value="1"/>
</dbReference>
<evidence type="ECO:0000256" key="5">
    <source>
        <dbReference type="ARBA" id="ARBA00023211"/>
    </source>
</evidence>
<dbReference type="Gene3D" id="3.60.21.10">
    <property type="match status" value="1"/>
</dbReference>
<comment type="caution">
    <text evidence="8">The sequence shown here is derived from an EMBL/GenBank/DDBJ whole genome shotgun (WGS) entry which is preliminary data.</text>
</comment>
<evidence type="ECO:0000313" key="8">
    <source>
        <dbReference type="EMBL" id="TWT40824.1"/>
    </source>
</evidence>
<sequence length="292" mass="33332">MYVDNRMSLAEAPAASPPPPLEQPRTAPAARTAKVRVVRSLFVSDVHLGCKHSQAAALLDLLERFEPANLYVVGDFIDGWKLKRRWRWLPVYDRLLQRMMTLKRNGSRLMYTPGNHDEFLRGFLANFGVIEIRDRFIHEAADGRRFVVLHGDQYDRVEQSYPLLSLVASYAYDALLTANWMGNRLRGKKHNPYAFCGAIKQRVKKLVRHVSDFEHQLREDARRSGCEGIICGHVHSPRIMAMDEVTYLNTGDWVENCTALVEFADGSFELIRQNGDLIDRLDPLPQGECPPA</sequence>
<keyword evidence="4" id="KW-0472">Membrane</keyword>
<keyword evidence="8" id="KW-0378">Hydrolase</keyword>
<dbReference type="Pfam" id="PF00149">
    <property type="entry name" value="Metallophos"/>
    <property type="match status" value="1"/>
</dbReference>
<protein>
    <submittedName>
        <fullName evidence="8">UDP-2,3-diacylglucosamine hydrolase</fullName>
    </submittedName>
</protein>
<keyword evidence="5" id="KW-0464">Manganese</keyword>
<name>A0A5C5VQF9_9BACT</name>
<evidence type="ECO:0000256" key="6">
    <source>
        <dbReference type="SAM" id="MobiDB-lite"/>
    </source>
</evidence>
<dbReference type="AlphaFoldDB" id="A0A5C5VQF9"/>
<organism evidence="8 9">
    <name type="scientific">Botrimarina hoheduenensis</name>
    <dbReference type="NCBI Taxonomy" id="2528000"/>
    <lineage>
        <taxon>Bacteria</taxon>
        <taxon>Pseudomonadati</taxon>
        <taxon>Planctomycetota</taxon>
        <taxon>Planctomycetia</taxon>
        <taxon>Pirellulales</taxon>
        <taxon>Lacipirellulaceae</taxon>
        <taxon>Botrimarina</taxon>
    </lineage>
</organism>
<dbReference type="SUPFAM" id="SSF56300">
    <property type="entry name" value="Metallo-dependent phosphatases"/>
    <property type="match status" value="1"/>
</dbReference>
<dbReference type="CDD" id="cd07398">
    <property type="entry name" value="MPP_YbbF-LpxH"/>
    <property type="match status" value="1"/>
</dbReference>
<keyword evidence="1" id="KW-1003">Cell membrane</keyword>
<evidence type="ECO:0000256" key="1">
    <source>
        <dbReference type="ARBA" id="ARBA00022475"/>
    </source>
</evidence>
<feature type="region of interest" description="Disordered" evidence="6">
    <location>
        <begin position="1"/>
        <end position="29"/>
    </location>
</feature>
<dbReference type="InterPro" id="IPR043461">
    <property type="entry name" value="LpxH-like"/>
</dbReference>
<keyword evidence="9" id="KW-1185">Reference proteome</keyword>
<dbReference type="GO" id="GO:0009245">
    <property type="term" value="P:lipid A biosynthetic process"/>
    <property type="evidence" value="ECO:0007669"/>
    <property type="project" value="TreeGrafter"/>
</dbReference>
<dbReference type="GO" id="GO:0016020">
    <property type="term" value="C:membrane"/>
    <property type="evidence" value="ECO:0007669"/>
    <property type="project" value="GOC"/>
</dbReference>
<evidence type="ECO:0000256" key="2">
    <source>
        <dbReference type="ARBA" id="ARBA00022519"/>
    </source>
</evidence>
<dbReference type="OrthoDB" id="9802481at2"/>
<evidence type="ECO:0000313" key="9">
    <source>
        <dbReference type="Proteomes" id="UP000318995"/>
    </source>
</evidence>
<dbReference type="InterPro" id="IPR004843">
    <property type="entry name" value="Calcineurin-like_PHP"/>
</dbReference>
<dbReference type="GO" id="GO:0008758">
    <property type="term" value="F:UDP-2,3-diacylglucosamine hydrolase activity"/>
    <property type="evidence" value="ECO:0007669"/>
    <property type="project" value="TreeGrafter"/>
</dbReference>
<accession>A0A5C5VQF9</accession>
<evidence type="ECO:0000259" key="7">
    <source>
        <dbReference type="Pfam" id="PF00149"/>
    </source>
</evidence>
<keyword evidence="3" id="KW-0479">Metal-binding</keyword>
<dbReference type="PANTHER" id="PTHR34990">
    <property type="entry name" value="UDP-2,3-DIACYLGLUCOSAMINE HYDROLASE-RELATED"/>
    <property type="match status" value="1"/>
</dbReference>
<evidence type="ECO:0000256" key="4">
    <source>
        <dbReference type="ARBA" id="ARBA00023136"/>
    </source>
</evidence>
<dbReference type="GO" id="GO:0046872">
    <property type="term" value="F:metal ion binding"/>
    <property type="evidence" value="ECO:0007669"/>
    <property type="project" value="UniProtKB-KW"/>
</dbReference>
<gene>
    <name evidence="8" type="ORF">Pla111_32420</name>
</gene>
<reference evidence="8 9" key="1">
    <citation type="submission" date="2019-02" db="EMBL/GenBank/DDBJ databases">
        <title>Deep-cultivation of Planctomycetes and their phenomic and genomic characterization uncovers novel biology.</title>
        <authorList>
            <person name="Wiegand S."/>
            <person name="Jogler M."/>
            <person name="Boedeker C."/>
            <person name="Pinto D."/>
            <person name="Vollmers J."/>
            <person name="Rivas-Marin E."/>
            <person name="Kohn T."/>
            <person name="Peeters S.H."/>
            <person name="Heuer A."/>
            <person name="Rast P."/>
            <person name="Oberbeckmann S."/>
            <person name="Bunk B."/>
            <person name="Jeske O."/>
            <person name="Meyerdierks A."/>
            <person name="Storesund J.E."/>
            <person name="Kallscheuer N."/>
            <person name="Luecker S."/>
            <person name="Lage O.M."/>
            <person name="Pohl T."/>
            <person name="Merkel B.J."/>
            <person name="Hornburger P."/>
            <person name="Mueller R.-W."/>
            <person name="Bruemmer F."/>
            <person name="Labrenz M."/>
            <person name="Spormann A.M."/>
            <person name="Op Den Camp H."/>
            <person name="Overmann J."/>
            <person name="Amann R."/>
            <person name="Jetten M.S.M."/>
            <person name="Mascher T."/>
            <person name="Medema M.H."/>
            <person name="Devos D.P."/>
            <person name="Kaster A.-K."/>
            <person name="Ovreas L."/>
            <person name="Rohde M."/>
            <person name="Galperin M.Y."/>
            <person name="Jogler C."/>
        </authorList>
    </citation>
    <scope>NUCLEOTIDE SEQUENCE [LARGE SCALE GENOMIC DNA]</scope>
    <source>
        <strain evidence="8 9">Pla111</strain>
    </source>
</reference>
<feature type="domain" description="Calcineurin-like phosphoesterase" evidence="7">
    <location>
        <begin position="39"/>
        <end position="237"/>
    </location>
</feature>